<feature type="region of interest" description="Disordered" evidence="1">
    <location>
        <begin position="1"/>
        <end position="46"/>
    </location>
</feature>
<evidence type="ECO:0000313" key="3">
    <source>
        <dbReference type="Proteomes" id="UP000330809"/>
    </source>
</evidence>
<evidence type="ECO:0000256" key="1">
    <source>
        <dbReference type="SAM" id="MobiDB-lite"/>
    </source>
</evidence>
<evidence type="ECO:0000313" key="2">
    <source>
        <dbReference type="EMBL" id="VFB18085.1"/>
    </source>
</evidence>
<dbReference type="EMBL" id="CAACYJ010000009">
    <property type="protein sequence ID" value="VFB18085.1"/>
    <property type="molecule type" value="Genomic_DNA"/>
</dbReference>
<accession>A0A449IF84</accession>
<gene>
    <name evidence="2" type="ORF">NCTC10754_00621</name>
</gene>
<sequence length="78" mass="9030">MVNNNTSRNRKHSKNSSTADVGDTELQRPDQQHAAHETGFDLTPACERNKYQPRQYHTHQYRKVTVDVPRQILANQAE</sequence>
<protein>
    <submittedName>
        <fullName evidence="2">Uncharacterized protein</fullName>
    </submittedName>
</protein>
<dbReference type="AlphaFoldDB" id="A0A449IF84"/>
<proteinExistence type="predicted"/>
<organism evidence="2 3">
    <name type="scientific">Pseudomonas fragi</name>
    <dbReference type="NCBI Taxonomy" id="296"/>
    <lineage>
        <taxon>Bacteria</taxon>
        <taxon>Pseudomonadati</taxon>
        <taxon>Pseudomonadota</taxon>
        <taxon>Gammaproteobacteria</taxon>
        <taxon>Pseudomonadales</taxon>
        <taxon>Pseudomonadaceae</taxon>
        <taxon>Pseudomonas</taxon>
    </lineage>
</organism>
<reference evidence="2 3" key="1">
    <citation type="submission" date="2019-02" db="EMBL/GenBank/DDBJ databases">
        <authorList>
            <consortium name="Pathogen Informatics"/>
        </authorList>
    </citation>
    <scope>NUCLEOTIDE SEQUENCE [LARGE SCALE GENOMIC DNA]</scope>
    <source>
        <strain evidence="2 3">3012STDY7103891</strain>
    </source>
</reference>
<name>A0A449IF84_PSEFR</name>
<feature type="compositionally biased region" description="Basic and acidic residues" evidence="1">
    <location>
        <begin position="25"/>
        <end position="39"/>
    </location>
</feature>
<dbReference type="Proteomes" id="UP000330809">
    <property type="component" value="Unassembled WGS sequence"/>
</dbReference>